<feature type="domain" description="NAC" evidence="6">
    <location>
        <begin position="11"/>
        <end position="161"/>
    </location>
</feature>
<dbReference type="PROSITE" id="PS51005">
    <property type="entry name" value="NAC"/>
    <property type="match status" value="1"/>
</dbReference>
<keyword evidence="3" id="KW-0804">Transcription</keyword>
<dbReference type="Pfam" id="PF02365">
    <property type="entry name" value="NAM"/>
    <property type="match status" value="1"/>
</dbReference>
<sequence length="325" mass="34129">MSSSVPEILGLPPGVQFRPDDDELVEFYLLPRARGEPAPFPSVTIIDDDAAGITLPWDLLERHGRGGDDEAYFFVRGSADGEARKPGARQERGCGGGGKWVSQKRHVPDDKRVTAGEKVHWSMHNLNLHMGRGGSVGWVMHEYVLTDSSFPSVKICHVSFTGHGKNRKRMPGSAVDGQSESAPMMKRARVAATATAGGSSSSGSAGSTTTTADQDSGVGCTSGPAPQAAFTGEGISEWGIPLAASAADAATEQLVPEHVMMPMVQESAGMAELEHQYLCGGDEGQQEFVAPMGITLDGFGGASGFGDMDAGAQPAFVNWGGVQFY</sequence>
<feature type="compositionally biased region" description="Low complexity" evidence="5">
    <location>
        <begin position="191"/>
        <end position="212"/>
    </location>
</feature>
<keyword evidence="4" id="KW-0539">Nucleus</keyword>
<dbReference type="InterPro" id="IPR003441">
    <property type="entry name" value="NAC-dom"/>
</dbReference>
<keyword evidence="2" id="KW-0238">DNA-binding</keyword>
<gene>
    <name evidence="7" type="ORF">SETIT_1G132300v2</name>
</gene>
<name>A0A368PK74_SETIT</name>
<dbReference type="GO" id="GO:0003677">
    <property type="term" value="F:DNA binding"/>
    <property type="evidence" value="ECO:0007669"/>
    <property type="project" value="UniProtKB-KW"/>
</dbReference>
<dbReference type="STRING" id="4555.A0A368PK74"/>
<dbReference type="EMBL" id="CM003528">
    <property type="protein sequence ID" value="RCV06049.1"/>
    <property type="molecule type" value="Genomic_DNA"/>
</dbReference>
<evidence type="ECO:0000256" key="2">
    <source>
        <dbReference type="ARBA" id="ARBA00023125"/>
    </source>
</evidence>
<dbReference type="OrthoDB" id="682680at2759"/>
<dbReference type="Gene3D" id="2.170.150.80">
    <property type="entry name" value="NAC domain"/>
    <property type="match status" value="1"/>
</dbReference>
<evidence type="ECO:0000259" key="6">
    <source>
        <dbReference type="PROSITE" id="PS51005"/>
    </source>
</evidence>
<evidence type="ECO:0000256" key="4">
    <source>
        <dbReference type="ARBA" id="ARBA00023242"/>
    </source>
</evidence>
<organism evidence="7">
    <name type="scientific">Setaria italica</name>
    <name type="common">Foxtail millet</name>
    <name type="synonym">Panicum italicum</name>
    <dbReference type="NCBI Taxonomy" id="4555"/>
    <lineage>
        <taxon>Eukaryota</taxon>
        <taxon>Viridiplantae</taxon>
        <taxon>Streptophyta</taxon>
        <taxon>Embryophyta</taxon>
        <taxon>Tracheophyta</taxon>
        <taxon>Spermatophyta</taxon>
        <taxon>Magnoliopsida</taxon>
        <taxon>Liliopsida</taxon>
        <taxon>Poales</taxon>
        <taxon>Poaceae</taxon>
        <taxon>PACMAD clade</taxon>
        <taxon>Panicoideae</taxon>
        <taxon>Panicodae</taxon>
        <taxon>Paniceae</taxon>
        <taxon>Cenchrinae</taxon>
        <taxon>Setaria</taxon>
    </lineage>
</organism>
<feature type="region of interest" description="Disordered" evidence="5">
    <location>
        <begin position="82"/>
        <end position="103"/>
    </location>
</feature>
<feature type="compositionally biased region" description="Basic and acidic residues" evidence="5">
    <location>
        <begin position="82"/>
        <end position="92"/>
    </location>
</feature>
<dbReference type="SUPFAM" id="SSF101941">
    <property type="entry name" value="NAC domain"/>
    <property type="match status" value="1"/>
</dbReference>
<dbReference type="PANTHER" id="PTHR31719:SF116">
    <property type="entry name" value="NAC DOMAIN-CONTAINING PROTEIN"/>
    <property type="match status" value="1"/>
</dbReference>
<dbReference type="AlphaFoldDB" id="A0A368PK74"/>
<feature type="region of interest" description="Disordered" evidence="5">
    <location>
        <begin position="162"/>
        <end position="231"/>
    </location>
</feature>
<keyword evidence="1" id="KW-0805">Transcription regulation</keyword>
<evidence type="ECO:0000256" key="1">
    <source>
        <dbReference type="ARBA" id="ARBA00023015"/>
    </source>
</evidence>
<dbReference type="PANTHER" id="PTHR31719">
    <property type="entry name" value="NAC TRANSCRIPTION FACTOR 56"/>
    <property type="match status" value="1"/>
</dbReference>
<dbReference type="GO" id="GO:0006355">
    <property type="term" value="P:regulation of DNA-templated transcription"/>
    <property type="evidence" value="ECO:0007669"/>
    <property type="project" value="InterPro"/>
</dbReference>
<dbReference type="InterPro" id="IPR036093">
    <property type="entry name" value="NAC_dom_sf"/>
</dbReference>
<evidence type="ECO:0000256" key="3">
    <source>
        <dbReference type="ARBA" id="ARBA00023163"/>
    </source>
</evidence>
<reference evidence="7" key="1">
    <citation type="journal article" date="2012" name="Nat. Biotechnol.">
        <title>Reference genome sequence of the model plant Setaria.</title>
        <authorList>
            <person name="Bennetzen J.L."/>
            <person name="Schmutz J."/>
            <person name="Wang H."/>
            <person name="Percifield R."/>
            <person name="Hawkins J."/>
            <person name="Pontaroli A.C."/>
            <person name="Estep M."/>
            <person name="Feng L."/>
            <person name="Vaughn J.N."/>
            <person name="Grimwood J."/>
            <person name="Jenkins J."/>
            <person name="Barry K."/>
            <person name="Lindquist E."/>
            <person name="Hellsten U."/>
            <person name="Deshpande S."/>
            <person name="Wang X."/>
            <person name="Wu X."/>
            <person name="Mitros T."/>
            <person name="Triplett J."/>
            <person name="Yang X."/>
            <person name="Ye C.Y."/>
            <person name="Mauro-Herrera M."/>
            <person name="Wang L."/>
            <person name="Li P."/>
            <person name="Sharma M."/>
            <person name="Sharma R."/>
            <person name="Ronald P.C."/>
            <person name="Panaud O."/>
            <person name="Kellogg E.A."/>
            <person name="Brutnell T.P."/>
            <person name="Doust A.N."/>
            <person name="Tuskan G.A."/>
            <person name="Rokhsar D."/>
            <person name="Devos K.M."/>
        </authorList>
    </citation>
    <scope>NUCLEOTIDE SEQUENCE [LARGE SCALE GENOMIC DNA]</scope>
    <source>
        <strain evidence="7">Yugu1</strain>
    </source>
</reference>
<evidence type="ECO:0000313" key="7">
    <source>
        <dbReference type="EMBL" id="RCV06049.1"/>
    </source>
</evidence>
<proteinExistence type="predicted"/>
<accession>A0A368PK74</accession>
<reference evidence="7" key="2">
    <citation type="submission" date="2015-07" db="EMBL/GenBank/DDBJ databases">
        <authorList>
            <person name="Noorani M."/>
        </authorList>
    </citation>
    <scope>NUCLEOTIDE SEQUENCE</scope>
    <source>
        <strain evidence="7">Yugu1</strain>
    </source>
</reference>
<protein>
    <recommendedName>
        <fullName evidence="6">NAC domain-containing protein</fullName>
    </recommendedName>
</protein>
<evidence type="ECO:0000256" key="5">
    <source>
        <dbReference type="SAM" id="MobiDB-lite"/>
    </source>
</evidence>